<dbReference type="InterPro" id="IPR025460">
    <property type="entry name" value="DUF4280"/>
</dbReference>
<proteinExistence type="predicted"/>
<dbReference type="Pfam" id="PF14107">
    <property type="entry name" value="DUF4280"/>
    <property type="match status" value="1"/>
</dbReference>
<reference evidence="1 2" key="1">
    <citation type="submission" date="2024-01" db="EMBL/GenBank/DDBJ databases">
        <title>Chryseobacterium sp. T9W2-O.</title>
        <authorList>
            <person name="Maltman C."/>
        </authorList>
    </citation>
    <scope>NUCLEOTIDE SEQUENCE [LARGE SCALE GENOMIC DNA]</scope>
    <source>
        <strain evidence="1 2">T9W2-O</strain>
    </source>
</reference>
<keyword evidence="2" id="KW-1185">Reference proteome</keyword>
<dbReference type="Proteomes" id="UP001348397">
    <property type="component" value="Unassembled WGS sequence"/>
</dbReference>
<accession>A0ABU6HMA7</accession>
<comment type="caution">
    <text evidence="1">The sequence shown here is derived from an EMBL/GenBank/DDBJ whole genome shotgun (WGS) entry which is preliminary data.</text>
</comment>
<name>A0ABU6HMA7_9FLAO</name>
<evidence type="ECO:0000313" key="2">
    <source>
        <dbReference type="Proteomes" id="UP001348397"/>
    </source>
</evidence>
<dbReference type="RefSeq" id="WP_326319286.1">
    <property type="nucleotide sequence ID" value="NZ_JAYLAA010000001.1"/>
</dbReference>
<organism evidence="1 2">
    <name type="scientific">Chryseobacterium salviniae</name>
    <dbReference type="NCBI Taxonomy" id="3101750"/>
    <lineage>
        <taxon>Bacteria</taxon>
        <taxon>Pseudomonadati</taxon>
        <taxon>Bacteroidota</taxon>
        <taxon>Flavobacteriia</taxon>
        <taxon>Flavobacteriales</taxon>
        <taxon>Weeksellaceae</taxon>
        <taxon>Chryseobacterium group</taxon>
        <taxon>Chryseobacterium</taxon>
    </lineage>
</organism>
<dbReference type="EMBL" id="JAYLAA010000001">
    <property type="protein sequence ID" value="MEC3874191.1"/>
    <property type="molecule type" value="Genomic_DNA"/>
</dbReference>
<protein>
    <submittedName>
        <fullName evidence="1">DUF4280 domain-containing protein</fullName>
    </submittedName>
</protein>
<sequence length="159" mass="17831">MSSEHENKHFVIQKGKAICDKGTKFPNFKVTSHQKHYWNDDSGDADYLAVTEDDIQFNPPAVPFGNCALKNNQPCTFSAAGKWKKTYEKVKVTGKSCLTEISELQCAVGGKIKVMEHGQKAQLSKQNFKNSNATIHNQINPLVDLDEFIEDLDGDDFYS</sequence>
<evidence type="ECO:0000313" key="1">
    <source>
        <dbReference type="EMBL" id="MEC3874191.1"/>
    </source>
</evidence>
<gene>
    <name evidence="1" type="ORF">SOP96_00505</name>
</gene>